<keyword evidence="8" id="KW-1185">Reference proteome</keyword>
<dbReference type="InterPro" id="IPR000923">
    <property type="entry name" value="BlueCu_1"/>
</dbReference>
<name>A0A7M2YUV6_9ACTN</name>
<organism evidence="7 8">
    <name type="scientific">Gaiella occulta</name>
    <dbReference type="NCBI Taxonomy" id="1002870"/>
    <lineage>
        <taxon>Bacteria</taxon>
        <taxon>Bacillati</taxon>
        <taxon>Actinomycetota</taxon>
        <taxon>Thermoleophilia</taxon>
        <taxon>Gaiellales</taxon>
        <taxon>Gaiellaceae</taxon>
        <taxon>Gaiella</taxon>
    </lineage>
</organism>
<dbReference type="PANTHER" id="PTHR38439">
    <property type="entry name" value="AURACYANIN-B"/>
    <property type="match status" value="1"/>
</dbReference>
<dbReference type="InterPro" id="IPR050845">
    <property type="entry name" value="Cu-binding_ET"/>
</dbReference>
<dbReference type="InterPro" id="IPR033138">
    <property type="entry name" value="Cu_oxidase_CS"/>
</dbReference>
<dbReference type="GO" id="GO:0005507">
    <property type="term" value="F:copper ion binding"/>
    <property type="evidence" value="ECO:0007669"/>
    <property type="project" value="InterPro"/>
</dbReference>
<proteinExistence type="predicted"/>
<dbReference type="InterPro" id="IPR028871">
    <property type="entry name" value="BlueCu_1_BS"/>
</dbReference>
<dbReference type="PROSITE" id="PS00079">
    <property type="entry name" value="MULTICOPPER_OXIDASE1"/>
    <property type="match status" value="1"/>
</dbReference>
<keyword evidence="4" id="KW-0186">Copper</keyword>
<reference evidence="7 8" key="1">
    <citation type="submission" date="2018-07" db="EMBL/GenBank/DDBJ databases">
        <title>High-quality-draft genome sequence of Gaiella occulta.</title>
        <authorList>
            <person name="Severino R."/>
            <person name="Froufe H.J.C."/>
            <person name="Rainey F.A."/>
            <person name="Barroso C."/>
            <person name="Albuquerque L."/>
            <person name="Lobo-Da-Cunha A."/>
            <person name="Da Costa M.S."/>
            <person name="Egas C."/>
        </authorList>
    </citation>
    <scope>NUCLEOTIDE SEQUENCE [LARGE SCALE GENOMIC DNA]</scope>
    <source>
        <strain evidence="7 8">F2-233</strain>
    </source>
</reference>
<evidence type="ECO:0000313" key="8">
    <source>
        <dbReference type="Proteomes" id="UP000254134"/>
    </source>
</evidence>
<evidence type="ECO:0000313" key="7">
    <source>
        <dbReference type="EMBL" id="RDI73856.1"/>
    </source>
</evidence>
<feature type="signal peptide" evidence="5">
    <location>
        <begin position="1"/>
        <end position="25"/>
    </location>
</feature>
<dbReference type="PROSITE" id="PS00196">
    <property type="entry name" value="COPPER_BLUE"/>
    <property type="match status" value="1"/>
</dbReference>
<evidence type="ECO:0000256" key="3">
    <source>
        <dbReference type="ARBA" id="ARBA00022982"/>
    </source>
</evidence>
<keyword evidence="5" id="KW-0732">Signal</keyword>
<dbReference type="Proteomes" id="UP000254134">
    <property type="component" value="Unassembled WGS sequence"/>
</dbReference>
<dbReference type="EMBL" id="QQZY01000006">
    <property type="protein sequence ID" value="RDI73856.1"/>
    <property type="molecule type" value="Genomic_DNA"/>
</dbReference>
<dbReference type="PANTHER" id="PTHR38439:SF3">
    <property type="entry name" value="COPPER-RESISTANT CUPROPROTEIN COPI"/>
    <property type="match status" value="1"/>
</dbReference>
<evidence type="ECO:0000259" key="6">
    <source>
        <dbReference type="Pfam" id="PF00127"/>
    </source>
</evidence>
<comment type="caution">
    <text evidence="7">The sequence shown here is derived from an EMBL/GenBank/DDBJ whole genome shotgun (WGS) entry which is preliminary data.</text>
</comment>
<feature type="domain" description="Blue (type 1) copper" evidence="6">
    <location>
        <begin position="35"/>
        <end position="122"/>
    </location>
</feature>
<keyword evidence="1" id="KW-0813">Transport</keyword>
<evidence type="ECO:0000256" key="1">
    <source>
        <dbReference type="ARBA" id="ARBA00022448"/>
    </source>
</evidence>
<evidence type="ECO:0000256" key="4">
    <source>
        <dbReference type="ARBA" id="ARBA00023008"/>
    </source>
</evidence>
<gene>
    <name evidence="7" type="ORF">Gocc_2420</name>
</gene>
<dbReference type="GO" id="GO:0009055">
    <property type="term" value="F:electron transfer activity"/>
    <property type="evidence" value="ECO:0007669"/>
    <property type="project" value="InterPro"/>
</dbReference>
<protein>
    <submittedName>
        <fullName evidence="7">Plastocyanin</fullName>
    </submittedName>
</protein>
<evidence type="ECO:0000256" key="2">
    <source>
        <dbReference type="ARBA" id="ARBA00022723"/>
    </source>
</evidence>
<reference evidence="8" key="2">
    <citation type="journal article" date="2019" name="MicrobiologyOpen">
        <title>High-quality draft genome sequence of Gaiella occulta isolated from a 150 meter deep mineral water borehole and comparison with the genome sequences of other deep-branching lineages of the phylum Actinobacteria.</title>
        <authorList>
            <person name="Severino R."/>
            <person name="Froufe H.J.C."/>
            <person name="Barroso C."/>
            <person name="Albuquerque L."/>
            <person name="Lobo-da-Cunha A."/>
            <person name="da Costa M.S."/>
            <person name="Egas C."/>
        </authorList>
    </citation>
    <scope>NUCLEOTIDE SEQUENCE [LARGE SCALE GENOMIC DNA]</scope>
    <source>
        <strain evidence="8">F2-233</strain>
    </source>
</reference>
<evidence type="ECO:0000256" key="5">
    <source>
        <dbReference type="SAM" id="SignalP"/>
    </source>
</evidence>
<dbReference type="Pfam" id="PF00127">
    <property type="entry name" value="Copper-bind"/>
    <property type="match status" value="1"/>
</dbReference>
<dbReference type="AlphaFoldDB" id="A0A7M2YUV6"/>
<dbReference type="InterPro" id="IPR008972">
    <property type="entry name" value="Cupredoxin"/>
</dbReference>
<keyword evidence="2" id="KW-0479">Metal-binding</keyword>
<sequence length="123" mass="12565">MKLPVTPALVACVAAAAVAAGPAAARPSGAASVVKVSAPPLGLKFDTKVLRAHPGKIKIVFTNRSTIQHNVRIESGENELGGTKTLGKGLAVAFLTLKKGTYNFYCSVPGHEAAGMKGKLVVS</sequence>
<feature type="chain" id="PRO_5038489940" evidence="5">
    <location>
        <begin position="26"/>
        <end position="123"/>
    </location>
</feature>
<dbReference type="RefSeq" id="WP_181813643.1">
    <property type="nucleotide sequence ID" value="NZ_QQZY01000006.1"/>
</dbReference>
<keyword evidence="3" id="KW-0249">Electron transport</keyword>
<dbReference type="SUPFAM" id="SSF49503">
    <property type="entry name" value="Cupredoxins"/>
    <property type="match status" value="1"/>
</dbReference>
<accession>A0A7M2YUV6</accession>
<dbReference type="Gene3D" id="2.60.40.420">
    <property type="entry name" value="Cupredoxins - blue copper proteins"/>
    <property type="match status" value="1"/>
</dbReference>